<name>A0A975SXE1_9ACTN</name>
<accession>A0A975SXE1</accession>
<dbReference type="KEGG" id="nps:KRR39_19325"/>
<organism evidence="1 2">
    <name type="scientific">Nocardioides panacis</name>
    <dbReference type="NCBI Taxonomy" id="2849501"/>
    <lineage>
        <taxon>Bacteria</taxon>
        <taxon>Bacillati</taxon>
        <taxon>Actinomycetota</taxon>
        <taxon>Actinomycetes</taxon>
        <taxon>Propionibacteriales</taxon>
        <taxon>Nocardioidaceae</taxon>
        <taxon>Nocardioides</taxon>
    </lineage>
</organism>
<dbReference type="RefSeq" id="WP_216939068.1">
    <property type="nucleotide sequence ID" value="NZ_CP077062.1"/>
</dbReference>
<sequence length="102" mass="10289">MTSGTPGPATGTTGGPELVDAVAETVRAVPGVHDLHGGVLGEVGTYLPGRRVAGVRLTDDGCDLHIAATRVAPLADTVRAVRAAVRPLVTGRIDVTVEDVVA</sequence>
<evidence type="ECO:0000313" key="2">
    <source>
        <dbReference type="Proteomes" id="UP000683575"/>
    </source>
</evidence>
<dbReference type="Proteomes" id="UP000683575">
    <property type="component" value="Chromosome"/>
</dbReference>
<gene>
    <name evidence="1" type="ORF">KRR39_19325</name>
</gene>
<dbReference type="EMBL" id="CP077062">
    <property type="protein sequence ID" value="QWZ07557.1"/>
    <property type="molecule type" value="Genomic_DNA"/>
</dbReference>
<proteinExistence type="predicted"/>
<protein>
    <recommendedName>
        <fullName evidence="3">Asp23/Gls24 family envelope stress response protein</fullName>
    </recommendedName>
</protein>
<reference evidence="1" key="1">
    <citation type="submission" date="2021-06" db="EMBL/GenBank/DDBJ databases">
        <title>Complete genome sequence of Nocardioides sp. G188.</title>
        <authorList>
            <person name="Im W.-T."/>
        </authorList>
    </citation>
    <scope>NUCLEOTIDE SEQUENCE</scope>
    <source>
        <strain evidence="1">G188</strain>
    </source>
</reference>
<keyword evidence="2" id="KW-1185">Reference proteome</keyword>
<evidence type="ECO:0000313" key="1">
    <source>
        <dbReference type="EMBL" id="QWZ07557.1"/>
    </source>
</evidence>
<dbReference type="AlphaFoldDB" id="A0A975SXE1"/>
<evidence type="ECO:0008006" key="3">
    <source>
        <dbReference type="Google" id="ProtNLM"/>
    </source>
</evidence>